<dbReference type="Proteomes" id="UP000549911">
    <property type="component" value="Unassembled WGS sequence"/>
</dbReference>
<proteinExistence type="predicted"/>
<evidence type="ECO:0000313" key="3">
    <source>
        <dbReference type="Proteomes" id="UP000549911"/>
    </source>
</evidence>
<dbReference type="RefSeq" id="WP_179619446.1">
    <property type="nucleotide sequence ID" value="NZ_JACCBW010000002.1"/>
</dbReference>
<accession>A0A7Y9H2U3</accession>
<name>A0A7Y9H2U3_9ACTN</name>
<evidence type="ECO:0000256" key="1">
    <source>
        <dbReference type="SAM" id="MobiDB-lite"/>
    </source>
</evidence>
<organism evidence="2 3">
    <name type="scientific">Nocardioides cavernae</name>
    <dbReference type="NCBI Taxonomy" id="1921566"/>
    <lineage>
        <taxon>Bacteria</taxon>
        <taxon>Bacillati</taxon>
        <taxon>Actinomycetota</taxon>
        <taxon>Actinomycetes</taxon>
        <taxon>Propionibacteriales</taxon>
        <taxon>Nocardioidaceae</taxon>
        <taxon>Nocardioides</taxon>
    </lineage>
</organism>
<dbReference type="EMBL" id="JACCBW010000002">
    <property type="protein sequence ID" value="NYE36810.1"/>
    <property type="molecule type" value="Genomic_DNA"/>
</dbReference>
<protein>
    <submittedName>
        <fullName evidence="2">Uncharacterized protein</fullName>
    </submittedName>
</protein>
<evidence type="ECO:0000313" key="2">
    <source>
        <dbReference type="EMBL" id="NYE36810.1"/>
    </source>
</evidence>
<keyword evidence="3" id="KW-1185">Reference proteome</keyword>
<gene>
    <name evidence="2" type="ORF">F4692_001943</name>
</gene>
<feature type="region of interest" description="Disordered" evidence="1">
    <location>
        <begin position="183"/>
        <end position="211"/>
    </location>
</feature>
<reference evidence="2 3" key="1">
    <citation type="submission" date="2020-07" db="EMBL/GenBank/DDBJ databases">
        <authorList>
            <person name="Partida-Martinez L."/>
            <person name="Huntemann M."/>
            <person name="Clum A."/>
            <person name="Wang J."/>
            <person name="Palaniappan K."/>
            <person name="Ritter S."/>
            <person name="Chen I.-M."/>
            <person name="Stamatis D."/>
            <person name="Reddy T."/>
            <person name="O'Malley R."/>
            <person name="Daum C."/>
            <person name="Shapiro N."/>
            <person name="Ivanova N."/>
            <person name="Kyrpides N."/>
            <person name="Woyke T."/>
        </authorList>
    </citation>
    <scope>NUCLEOTIDE SEQUENCE [LARGE SCALE GENOMIC DNA]</scope>
    <source>
        <strain evidence="2 3">AT2.17</strain>
    </source>
</reference>
<comment type="caution">
    <text evidence="2">The sequence shown here is derived from an EMBL/GenBank/DDBJ whole genome shotgun (WGS) entry which is preliminary data.</text>
</comment>
<sequence length="211" mass="21822">MSRGTGALLRRVAVVLGTLLLAGAGVGPVQAHGGSYDMKYVDGSNLLLLTFNTHAPVSGLDIEHNLRLYDLLGAPIPYDEVAVEVHARDKDRSTTLRGSDLLEEQVVPMLATNESKLDVAYPVAGAYTLDVEFRAGGRPISSGRFAVDVGQGTAGPGGFQWIRSALVLLLGVLVGVALPRRASAPAAGAPAGEDEEKGEDGAAGKVPARVG</sequence>
<reference evidence="2 3" key="2">
    <citation type="submission" date="2020-08" db="EMBL/GenBank/DDBJ databases">
        <title>The Agave Microbiome: Exploring the role of microbial communities in plant adaptations to desert environments.</title>
        <authorList>
            <person name="Partida-Martinez L.P."/>
        </authorList>
    </citation>
    <scope>NUCLEOTIDE SEQUENCE [LARGE SCALE GENOMIC DNA]</scope>
    <source>
        <strain evidence="2 3">AT2.17</strain>
    </source>
</reference>
<dbReference type="AlphaFoldDB" id="A0A7Y9H2U3"/>